<dbReference type="PANTHER" id="PTHR34501">
    <property type="entry name" value="PROTEIN YDDL-RELATED"/>
    <property type="match status" value="1"/>
</dbReference>
<dbReference type="AlphaFoldDB" id="A0A0J5XG87"/>
<accession>A0A0J5XG87</accession>
<keyword evidence="7" id="KW-0406">Ion transport</keyword>
<evidence type="ECO:0000256" key="3">
    <source>
        <dbReference type="ARBA" id="ARBA00022448"/>
    </source>
</evidence>
<dbReference type="Gene3D" id="2.40.160.10">
    <property type="entry name" value="Porin"/>
    <property type="match status" value="1"/>
</dbReference>
<dbReference type="GO" id="GO:0009279">
    <property type="term" value="C:cell outer membrane"/>
    <property type="evidence" value="ECO:0007669"/>
    <property type="project" value="UniProtKB-SubCell"/>
</dbReference>
<evidence type="ECO:0000256" key="2">
    <source>
        <dbReference type="ARBA" id="ARBA00011233"/>
    </source>
</evidence>
<dbReference type="PATRIC" id="fig|292.27.peg.4506"/>
<keyword evidence="9" id="KW-0472">Membrane</keyword>
<keyword evidence="3" id="KW-0813">Transport</keyword>
<dbReference type="PRINTS" id="PR00182">
    <property type="entry name" value="ECOLNEIPORIN"/>
</dbReference>
<dbReference type="InterPro" id="IPR002299">
    <property type="entry name" value="Porin_Neis"/>
</dbReference>
<keyword evidence="8" id="KW-0626">Porin</keyword>
<sequence length="381" mass="40806">MKKQMIGLLLAGGAVTSAHAQNSVTLYGLIDEGVNYTSNVNGHSAWEMSSGIVQGSRWGIKGGEDLGGGFKAVFRLENGFDVNTGRLNQGGREFGRQAYVGLSKDGVGTLTFGRQYDSLVEFLGPLTANGSWGGFIFDHPYGNDNTDNFFRLDNAVQFYSADLSGFQMSATYAFSNSAGQFSLNNAQSVGAGYSNGPLTVGVGYLNVNRGGANTVGAVTTDDAGFLAERQRVFGAGINYQLGKAMLGFVYTHSDMKNPTSFQYISGSIVPAGQAVSHLKFDNYEVTATYQVTPALLLGAMYYYTQGSLDASGGKSRPHWQTVGLMADYNLSKRTDVYIQGSYMKVNGSTGTALDHAYNPAADDSSSNDRQLMARIGIRHKF</sequence>
<protein>
    <recommendedName>
        <fullName evidence="12">Porin domain-containing protein</fullName>
    </recommendedName>
</protein>
<keyword evidence="4" id="KW-1134">Transmembrane beta strand</keyword>
<comment type="subcellular location">
    <subcellularLocation>
        <location evidence="1">Cell outer membrane</location>
        <topology evidence="1">Multi-pass membrane protein</topology>
    </subcellularLocation>
</comment>
<dbReference type="InterPro" id="IPR033900">
    <property type="entry name" value="Gram_neg_porin_domain"/>
</dbReference>
<evidence type="ECO:0000256" key="11">
    <source>
        <dbReference type="SAM" id="SignalP"/>
    </source>
</evidence>
<feature type="domain" description="Porin" evidence="12">
    <location>
        <begin position="14"/>
        <end position="347"/>
    </location>
</feature>
<dbReference type="PRINTS" id="PR00184">
    <property type="entry name" value="NEISSPPORIN"/>
</dbReference>
<keyword evidence="5" id="KW-0812">Transmembrane</keyword>
<dbReference type="PANTHER" id="PTHR34501:SF9">
    <property type="entry name" value="MAJOR OUTER MEMBRANE PROTEIN P.IA"/>
    <property type="match status" value="1"/>
</dbReference>
<evidence type="ECO:0000256" key="6">
    <source>
        <dbReference type="ARBA" id="ARBA00022729"/>
    </source>
</evidence>
<dbReference type="RefSeq" id="WP_048242676.1">
    <property type="nucleotide sequence ID" value="NZ_LDWR01000004.1"/>
</dbReference>
<dbReference type="GO" id="GO:0034220">
    <property type="term" value="P:monoatomic ion transmembrane transport"/>
    <property type="evidence" value="ECO:0007669"/>
    <property type="project" value="InterPro"/>
</dbReference>
<organism evidence="13 14">
    <name type="scientific">Burkholderia cepacia</name>
    <name type="common">Pseudomonas cepacia</name>
    <dbReference type="NCBI Taxonomy" id="292"/>
    <lineage>
        <taxon>Bacteria</taxon>
        <taxon>Pseudomonadati</taxon>
        <taxon>Pseudomonadota</taxon>
        <taxon>Betaproteobacteria</taxon>
        <taxon>Burkholderiales</taxon>
        <taxon>Burkholderiaceae</taxon>
        <taxon>Burkholderia</taxon>
        <taxon>Burkholderia cepacia complex</taxon>
    </lineage>
</organism>
<comment type="caution">
    <text evidence="13">The sequence shown here is derived from an EMBL/GenBank/DDBJ whole genome shotgun (WGS) entry which is preliminary data.</text>
</comment>
<evidence type="ECO:0000256" key="8">
    <source>
        <dbReference type="ARBA" id="ARBA00023114"/>
    </source>
</evidence>
<dbReference type="CDD" id="cd00342">
    <property type="entry name" value="gram_neg_porins"/>
    <property type="match status" value="1"/>
</dbReference>
<keyword evidence="10" id="KW-0998">Cell outer membrane</keyword>
<evidence type="ECO:0000256" key="10">
    <source>
        <dbReference type="ARBA" id="ARBA00023237"/>
    </source>
</evidence>
<dbReference type="GO" id="GO:0046930">
    <property type="term" value="C:pore complex"/>
    <property type="evidence" value="ECO:0007669"/>
    <property type="project" value="UniProtKB-KW"/>
</dbReference>
<feature type="chain" id="PRO_5005267027" description="Porin domain-containing protein" evidence="11">
    <location>
        <begin position="21"/>
        <end position="381"/>
    </location>
</feature>
<dbReference type="Proteomes" id="UP000036338">
    <property type="component" value="Unassembled WGS sequence"/>
</dbReference>
<evidence type="ECO:0000313" key="14">
    <source>
        <dbReference type="Proteomes" id="UP000036338"/>
    </source>
</evidence>
<feature type="signal peptide" evidence="11">
    <location>
        <begin position="1"/>
        <end position="20"/>
    </location>
</feature>
<dbReference type="SUPFAM" id="SSF56935">
    <property type="entry name" value="Porins"/>
    <property type="match status" value="1"/>
</dbReference>
<comment type="subunit">
    <text evidence="2">Homotrimer.</text>
</comment>
<dbReference type="InterPro" id="IPR001702">
    <property type="entry name" value="Porin_Gram-ve"/>
</dbReference>
<evidence type="ECO:0000256" key="9">
    <source>
        <dbReference type="ARBA" id="ARBA00023136"/>
    </source>
</evidence>
<proteinExistence type="predicted"/>
<evidence type="ECO:0000256" key="4">
    <source>
        <dbReference type="ARBA" id="ARBA00022452"/>
    </source>
</evidence>
<dbReference type="InterPro" id="IPR050298">
    <property type="entry name" value="Gram-neg_bact_OMP"/>
</dbReference>
<dbReference type="GO" id="GO:0015288">
    <property type="term" value="F:porin activity"/>
    <property type="evidence" value="ECO:0007669"/>
    <property type="project" value="UniProtKB-KW"/>
</dbReference>
<evidence type="ECO:0000256" key="5">
    <source>
        <dbReference type="ARBA" id="ARBA00022692"/>
    </source>
</evidence>
<reference evidence="13 14" key="1">
    <citation type="submission" date="2015-05" db="EMBL/GenBank/DDBJ databases">
        <title>Draft genome of Burkholderia cepacia LK29.</title>
        <authorList>
            <person name="Chan X.Y."/>
        </authorList>
    </citation>
    <scope>NUCLEOTIDE SEQUENCE [LARGE SCALE GENOMIC DNA]</scope>
    <source>
        <strain evidence="13 14">LK29</strain>
    </source>
</reference>
<evidence type="ECO:0000256" key="1">
    <source>
        <dbReference type="ARBA" id="ARBA00004571"/>
    </source>
</evidence>
<gene>
    <name evidence="13" type="ORF">VL15_01305</name>
</gene>
<evidence type="ECO:0000313" key="13">
    <source>
        <dbReference type="EMBL" id="KML62788.1"/>
    </source>
</evidence>
<name>A0A0J5XG87_BURCE</name>
<keyword evidence="6 11" id="KW-0732">Signal</keyword>
<dbReference type="Pfam" id="PF13609">
    <property type="entry name" value="Porin_4"/>
    <property type="match status" value="1"/>
</dbReference>
<evidence type="ECO:0000259" key="12">
    <source>
        <dbReference type="Pfam" id="PF13609"/>
    </source>
</evidence>
<evidence type="ECO:0000256" key="7">
    <source>
        <dbReference type="ARBA" id="ARBA00023065"/>
    </source>
</evidence>
<dbReference type="InterPro" id="IPR023614">
    <property type="entry name" value="Porin_dom_sf"/>
</dbReference>
<dbReference type="EMBL" id="LDWR01000004">
    <property type="protein sequence ID" value="KML62788.1"/>
    <property type="molecule type" value="Genomic_DNA"/>
</dbReference>